<protein>
    <submittedName>
        <fullName evidence="2">Uncharacterized protein</fullName>
    </submittedName>
</protein>
<dbReference type="STRING" id="1797469.A3F08_00990"/>
<keyword evidence="1" id="KW-0472">Membrane</keyword>
<sequence>MIWILILAYVIFLIIYILYSLAALYHLREFGFVGDACHTVIILYSAIAIAIILLSFILLFSSI</sequence>
<feature type="transmembrane region" description="Helical" evidence="1">
    <location>
        <begin position="6"/>
        <end position="27"/>
    </location>
</feature>
<evidence type="ECO:0000313" key="3">
    <source>
        <dbReference type="Proteomes" id="UP000176451"/>
    </source>
</evidence>
<gene>
    <name evidence="2" type="ORF">A3F08_00990</name>
</gene>
<keyword evidence="1" id="KW-0812">Transmembrane</keyword>
<dbReference type="Proteomes" id="UP000176451">
    <property type="component" value="Unassembled WGS sequence"/>
</dbReference>
<comment type="caution">
    <text evidence="2">The sequence shown here is derived from an EMBL/GenBank/DDBJ whole genome shotgun (WGS) entry which is preliminary data.</text>
</comment>
<name>A0A1F5EJE2_9BACT</name>
<keyword evidence="1" id="KW-1133">Transmembrane helix</keyword>
<reference evidence="2 3" key="1">
    <citation type="journal article" date="2016" name="Nat. Commun.">
        <title>Thousands of microbial genomes shed light on interconnected biogeochemical processes in an aquifer system.</title>
        <authorList>
            <person name="Anantharaman K."/>
            <person name="Brown C.T."/>
            <person name="Hug L.A."/>
            <person name="Sharon I."/>
            <person name="Castelle C.J."/>
            <person name="Probst A.J."/>
            <person name="Thomas B.C."/>
            <person name="Singh A."/>
            <person name="Wilkins M.J."/>
            <person name="Karaoz U."/>
            <person name="Brodie E.L."/>
            <person name="Williams K.H."/>
            <person name="Hubbard S.S."/>
            <person name="Banfield J.F."/>
        </authorList>
    </citation>
    <scope>NUCLEOTIDE SEQUENCE [LARGE SCALE GENOMIC DNA]</scope>
</reference>
<proteinExistence type="predicted"/>
<evidence type="ECO:0000313" key="2">
    <source>
        <dbReference type="EMBL" id="OGD67522.1"/>
    </source>
</evidence>
<feature type="transmembrane region" description="Helical" evidence="1">
    <location>
        <begin position="39"/>
        <end position="60"/>
    </location>
</feature>
<accession>A0A1F5EJE2</accession>
<dbReference type="EMBL" id="MEZV01000014">
    <property type="protein sequence ID" value="OGD67522.1"/>
    <property type="molecule type" value="Genomic_DNA"/>
</dbReference>
<dbReference type="AlphaFoldDB" id="A0A1F5EJE2"/>
<organism evidence="2 3">
    <name type="scientific">Candidatus Berkelbacteria bacterium RIFCSPHIGHO2_12_FULL_36_9</name>
    <dbReference type="NCBI Taxonomy" id="1797469"/>
    <lineage>
        <taxon>Bacteria</taxon>
        <taxon>Candidatus Berkelbacteria</taxon>
    </lineage>
</organism>
<evidence type="ECO:0000256" key="1">
    <source>
        <dbReference type="SAM" id="Phobius"/>
    </source>
</evidence>